<organism evidence="2 3">
    <name type="scientific">Blepharisma stoltei</name>
    <dbReference type="NCBI Taxonomy" id="1481888"/>
    <lineage>
        <taxon>Eukaryota</taxon>
        <taxon>Sar</taxon>
        <taxon>Alveolata</taxon>
        <taxon>Ciliophora</taxon>
        <taxon>Postciliodesmatophora</taxon>
        <taxon>Heterotrichea</taxon>
        <taxon>Heterotrichida</taxon>
        <taxon>Blepharismidae</taxon>
        <taxon>Blepharisma</taxon>
    </lineage>
</organism>
<keyword evidence="3" id="KW-1185">Reference proteome</keyword>
<reference evidence="2" key="1">
    <citation type="submission" date="2021-09" db="EMBL/GenBank/DDBJ databases">
        <authorList>
            <consortium name="AG Swart"/>
            <person name="Singh M."/>
            <person name="Singh A."/>
            <person name="Seah K."/>
            <person name="Emmerich C."/>
        </authorList>
    </citation>
    <scope>NUCLEOTIDE SEQUENCE</scope>
    <source>
        <strain evidence="2">ATCC30299</strain>
    </source>
</reference>
<keyword evidence="1" id="KW-0732">Signal</keyword>
<evidence type="ECO:0000256" key="1">
    <source>
        <dbReference type="SAM" id="SignalP"/>
    </source>
</evidence>
<dbReference type="Proteomes" id="UP001162131">
    <property type="component" value="Unassembled WGS sequence"/>
</dbReference>
<sequence length="371" mass="40551">MGLAIIFILVPIFAAINKESLEASGCLVYQCAEDDSNFSLDQCINSTSTDVYLRPCDNSYTCSASSNLCSFTQPTQSIAVSHVGELCNYSVDCINGGPCNQAGICSGSAKGEDCDDDSTCNPGLYCNSASDTCQPQLSANQSGCTSDYDCENGAGCNSTTRVAGTCYTYFTFPDYSPLASCTNNINLLCQSGACFQNGKQYYCMPSLTSNGTLPVQCSQLPTDCASNPEPKFNTIFHNTCTCGLNSAGASYCSLFPGDQPMVEYLGQLKKWLTSEEVYICNTMQRLGTNCIKNFWDSTNYVYFMYLYAKVNMYAKIQGNDKCVQKMYTSQYWGLQALWNNLNPANWPTPHQINDDSGSYFTLSILLLVIFS</sequence>
<protein>
    <submittedName>
        <fullName evidence="2">Uncharacterized protein</fullName>
    </submittedName>
</protein>
<accession>A0AAU9JS02</accession>
<dbReference type="EMBL" id="CAJZBQ010000045">
    <property type="protein sequence ID" value="CAG9328343.1"/>
    <property type="molecule type" value="Genomic_DNA"/>
</dbReference>
<dbReference type="AlphaFoldDB" id="A0AAU9JS02"/>
<evidence type="ECO:0000313" key="2">
    <source>
        <dbReference type="EMBL" id="CAG9328343.1"/>
    </source>
</evidence>
<name>A0AAU9JS02_9CILI</name>
<evidence type="ECO:0000313" key="3">
    <source>
        <dbReference type="Proteomes" id="UP001162131"/>
    </source>
</evidence>
<feature type="signal peptide" evidence="1">
    <location>
        <begin position="1"/>
        <end position="15"/>
    </location>
</feature>
<comment type="caution">
    <text evidence="2">The sequence shown here is derived from an EMBL/GenBank/DDBJ whole genome shotgun (WGS) entry which is preliminary data.</text>
</comment>
<feature type="chain" id="PRO_5043538214" evidence="1">
    <location>
        <begin position="16"/>
        <end position="371"/>
    </location>
</feature>
<proteinExistence type="predicted"/>
<gene>
    <name evidence="2" type="ORF">BSTOLATCC_MIC45796</name>
</gene>